<evidence type="ECO:0000313" key="3">
    <source>
        <dbReference type="Proteomes" id="UP001311799"/>
    </source>
</evidence>
<sequence>MQKLLLCIFLLFFTSQSIHATSIMGYKLKLLSEKELHSLINDLVIARFTFFNESEPIKTEGGCKIPLDYKYLIDKSFHVNSKEDINVFKRELLICYQSKVAESASKFLSYLKLKLRPKMCSCISINKALDEYNLSLFRLAFYLYGLEYLSEKFKESDFSYPIKYPSEVSIQSEVNEDLNVYYKDLSDPKKMAKFLEGFKIATVVNYFVFNKDVIKKLFMEIYLLDKISAGYRNRYLAKLTKYLNKKNSKKNKKLLKKCLDVLINYSVIKTKTLIVMALLSSDLTNHELYEKILRRHFYKFQNGATNMRKR</sequence>
<dbReference type="AlphaFoldDB" id="A0AAV9XVV6"/>
<feature type="signal peptide" evidence="1">
    <location>
        <begin position="1"/>
        <end position="20"/>
    </location>
</feature>
<proteinExistence type="predicted"/>
<dbReference type="EMBL" id="JAWDEY010000022">
    <property type="protein sequence ID" value="KAK6588878.1"/>
    <property type="molecule type" value="Genomic_DNA"/>
</dbReference>
<name>A0AAV9XVV6_9CRYT</name>
<reference evidence="2 3" key="1">
    <citation type="submission" date="2023-10" db="EMBL/GenBank/DDBJ databases">
        <title>Comparative genomics analysis reveals potential genetic determinants of host preference in Cryptosporidium xiaoi.</title>
        <authorList>
            <person name="Xiao L."/>
            <person name="Li J."/>
        </authorList>
    </citation>
    <scope>NUCLEOTIDE SEQUENCE [LARGE SCALE GENOMIC DNA]</scope>
    <source>
        <strain evidence="2 3">52996</strain>
    </source>
</reference>
<evidence type="ECO:0000313" key="2">
    <source>
        <dbReference type="EMBL" id="KAK6588878.1"/>
    </source>
</evidence>
<feature type="chain" id="PRO_5043866593" evidence="1">
    <location>
        <begin position="21"/>
        <end position="310"/>
    </location>
</feature>
<organism evidence="2 3">
    <name type="scientific">Cryptosporidium xiaoi</name>
    <dbReference type="NCBI Taxonomy" id="659607"/>
    <lineage>
        <taxon>Eukaryota</taxon>
        <taxon>Sar</taxon>
        <taxon>Alveolata</taxon>
        <taxon>Apicomplexa</taxon>
        <taxon>Conoidasida</taxon>
        <taxon>Coccidia</taxon>
        <taxon>Eucoccidiorida</taxon>
        <taxon>Eimeriorina</taxon>
        <taxon>Cryptosporidiidae</taxon>
        <taxon>Cryptosporidium</taxon>
    </lineage>
</organism>
<gene>
    <name evidence="2" type="ORF">RS030_2335</name>
</gene>
<accession>A0AAV9XVV6</accession>
<comment type="caution">
    <text evidence="2">The sequence shown here is derived from an EMBL/GenBank/DDBJ whole genome shotgun (WGS) entry which is preliminary data.</text>
</comment>
<keyword evidence="3" id="KW-1185">Reference proteome</keyword>
<protein>
    <submittedName>
        <fullName evidence="2">Uncharacterized protein</fullName>
    </submittedName>
</protein>
<dbReference type="Proteomes" id="UP001311799">
    <property type="component" value="Unassembled WGS sequence"/>
</dbReference>
<keyword evidence="1" id="KW-0732">Signal</keyword>
<evidence type="ECO:0000256" key="1">
    <source>
        <dbReference type="SAM" id="SignalP"/>
    </source>
</evidence>